<dbReference type="GO" id="GO:0007165">
    <property type="term" value="P:signal transduction"/>
    <property type="evidence" value="ECO:0007669"/>
    <property type="project" value="UniProtKB-KW"/>
</dbReference>
<dbReference type="SMART" id="SM00304">
    <property type="entry name" value="HAMP"/>
    <property type="match status" value="1"/>
</dbReference>
<dbReference type="GO" id="GO:0004888">
    <property type="term" value="F:transmembrane signaling receptor activity"/>
    <property type="evidence" value="ECO:0007669"/>
    <property type="project" value="InterPro"/>
</dbReference>
<dbReference type="CDD" id="cd06225">
    <property type="entry name" value="HAMP"/>
    <property type="match status" value="1"/>
</dbReference>
<dbReference type="InterPro" id="IPR004090">
    <property type="entry name" value="Chemotax_Me-accpt_rcpt"/>
</dbReference>
<dbReference type="InterPro" id="IPR004089">
    <property type="entry name" value="MCPsignal_dom"/>
</dbReference>
<dbReference type="PANTHER" id="PTHR32089">
    <property type="entry name" value="METHYL-ACCEPTING CHEMOTAXIS PROTEIN MCPB"/>
    <property type="match status" value="1"/>
</dbReference>
<evidence type="ECO:0000259" key="8">
    <source>
        <dbReference type="PROSITE" id="PS50885"/>
    </source>
</evidence>
<dbReference type="PROSITE" id="PS50192">
    <property type="entry name" value="T_SNARE"/>
    <property type="match status" value="1"/>
</dbReference>
<keyword evidence="5" id="KW-0472">Membrane</keyword>
<dbReference type="SUPFAM" id="SSF58104">
    <property type="entry name" value="Methyl-accepting chemotaxis protein (MCP) signaling domain"/>
    <property type="match status" value="1"/>
</dbReference>
<dbReference type="GO" id="GO:0005886">
    <property type="term" value="C:plasma membrane"/>
    <property type="evidence" value="ECO:0007669"/>
    <property type="project" value="UniProtKB-SubCell"/>
</dbReference>
<protein>
    <recommendedName>
        <fullName evidence="10">Methyl-accepting chemotaxis sensor/transducer protein</fullName>
    </recommendedName>
</protein>
<feature type="transmembrane region" description="Helical" evidence="5">
    <location>
        <begin position="187"/>
        <end position="205"/>
    </location>
</feature>
<keyword evidence="3" id="KW-0807">Transducer</keyword>
<feature type="domain" description="T-SNARE coiled-coil homology" evidence="7">
    <location>
        <begin position="461"/>
        <end position="498"/>
    </location>
</feature>
<dbReference type="PROSITE" id="PS50885">
    <property type="entry name" value="HAMP"/>
    <property type="match status" value="1"/>
</dbReference>
<dbReference type="InterPro" id="IPR003660">
    <property type="entry name" value="HAMP_dom"/>
</dbReference>
<dbReference type="EMBL" id="UOFZ01000131">
    <property type="protein sequence ID" value="VAX13706.1"/>
    <property type="molecule type" value="Genomic_DNA"/>
</dbReference>
<dbReference type="SMART" id="SM00283">
    <property type="entry name" value="MA"/>
    <property type="match status" value="1"/>
</dbReference>
<evidence type="ECO:0000313" key="9">
    <source>
        <dbReference type="EMBL" id="VAX13706.1"/>
    </source>
</evidence>
<proteinExistence type="inferred from homology"/>
<dbReference type="InterPro" id="IPR000727">
    <property type="entry name" value="T_SNARE_dom"/>
</dbReference>
<name>A0A3B1B5Z1_9ZZZZ</name>
<keyword evidence="2" id="KW-0997">Cell inner membrane</keyword>
<feature type="domain" description="Methyl-accepting transducer" evidence="6">
    <location>
        <begin position="266"/>
        <end position="502"/>
    </location>
</feature>
<evidence type="ECO:0000259" key="7">
    <source>
        <dbReference type="PROSITE" id="PS50192"/>
    </source>
</evidence>
<comment type="subcellular location">
    <subcellularLocation>
        <location evidence="1">Cell inner membrane</location>
        <topology evidence="1">Multi-pass membrane protein</topology>
    </subcellularLocation>
</comment>
<evidence type="ECO:0000256" key="4">
    <source>
        <dbReference type="ARBA" id="ARBA00029447"/>
    </source>
</evidence>
<keyword evidence="5" id="KW-1133">Transmembrane helix</keyword>
<reference evidence="9" key="1">
    <citation type="submission" date="2018-06" db="EMBL/GenBank/DDBJ databases">
        <authorList>
            <person name="Zhirakovskaya E."/>
        </authorList>
    </citation>
    <scope>NUCLEOTIDE SEQUENCE</scope>
</reference>
<accession>A0A3B1B5Z1</accession>
<evidence type="ECO:0000256" key="3">
    <source>
        <dbReference type="ARBA" id="ARBA00023224"/>
    </source>
</evidence>
<dbReference type="Pfam" id="PF00672">
    <property type="entry name" value="HAMP"/>
    <property type="match status" value="1"/>
</dbReference>
<keyword evidence="2" id="KW-1003">Cell membrane</keyword>
<dbReference type="Pfam" id="PF00015">
    <property type="entry name" value="MCPsignal"/>
    <property type="match status" value="1"/>
</dbReference>
<gene>
    <name evidence="9" type="ORF">MNBD_GAMMA24-2191</name>
</gene>
<dbReference type="Gene3D" id="1.10.287.950">
    <property type="entry name" value="Methyl-accepting chemotaxis protein"/>
    <property type="match status" value="1"/>
</dbReference>
<evidence type="ECO:0000256" key="1">
    <source>
        <dbReference type="ARBA" id="ARBA00004429"/>
    </source>
</evidence>
<dbReference type="AlphaFoldDB" id="A0A3B1B5Z1"/>
<evidence type="ECO:0000256" key="5">
    <source>
        <dbReference type="SAM" id="Phobius"/>
    </source>
</evidence>
<organism evidence="9">
    <name type="scientific">hydrothermal vent metagenome</name>
    <dbReference type="NCBI Taxonomy" id="652676"/>
    <lineage>
        <taxon>unclassified sequences</taxon>
        <taxon>metagenomes</taxon>
        <taxon>ecological metagenomes</taxon>
    </lineage>
</organism>
<comment type="similarity">
    <text evidence="4">Belongs to the methyl-accepting chemotaxis (MCP) protein family.</text>
</comment>
<evidence type="ECO:0008006" key="10">
    <source>
        <dbReference type="Google" id="ProtNLM"/>
    </source>
</evidence>
<sequence length="538" mass="58602">MFKTLTIQKKFYGLIALTVLLGLSLILLTYMTLEPVKSSFNQYVESAVKRHELLLKMRAGLGYGGSIHAFKNYILRGKNKYIKQFNSSQETVLQALRQYQKLSDLTPAESHALATIKNVVDNYSLQLNHVRDMLASGMTAGKIDTAITIDDSQAIQGLNTLQAHFDKITAEHSRKLDNNINSMLEELTIWIIVVVSALLLGLFMLNISITRRINAVVASMTNIAHGEGDLTQHLDDRGSDEISVLSARFNDFVGMMASLVGEMSKTSEHLVKCMDEISRNSSQTDQGVTEQQSELEQIVTAMHEMSASVHEVANSAAGAAEAARQADEEAINGRNVVAQSVGAIDSLAREVHSTTSVMEKLRVNSEGISNVMEVIRSIAEQTNLLALNAAIEAARAGEQGRGFAVVADEVRTLANRTQQSTAEIQQMVEGLQTGVNAAMQAMELSQNEAKTGVEKTGRVQESLDKLAHAVTTIHDLNIQIASAAEQQSKVAEEIDLNVINVNRVAGETAQGAHQTNNLAEEMTGLVSELQTEIAQFKI</sequence>
<evidence type="ECO:0000256" key="2">
    <source>
        <dbReference type="ARBA" id="ARBA00022519"/>
    </source>
</evidence>
<dbReference type="PRINTS" id="PR00260">
    <property type="entry name" value="CHEMTRNSDUCR"/>
</dbReference>
<feature type="transmembrane region" description="Helical" evidence="5">
    <location>
        <begin position="12"/>
        <end position="33"/>
    </location>
</feature>
<dbReference type="FunFam" id="1.10.287.950:FF:000001">
    <property type="entry name" value="Methyl-accepting chemotaxis sensory transducer"/>
    <property type="match status" value="1"/>
</dbReference>
<dbReference type="PROSITE" id="PS50111">
    <property type="entry name" value="CHEMOTAXIS_TRANSDUC_2"/>
    <property type="match status" value="1"/>
</dbReference>
<dbReference type="GO" id="GO:0006935">
    <property type="term" value="P:chemotaxis"/>
    <property type="evidence" value="ECO:0007669"/>
    <property type="project" value="InterPro"/>
</dbReference>
<keyword evidence="5" id="KW-0812">Transmembrane</keyword>
<evidence type="ECO:0000259" key="6">
    <source>
        <dbReference type="PROSITE" id="PS50111"/>
    </source>
</evidence>
<feature type="domain" description="HAMP" evidence="8">
    <location>
        <begin position="207"/>
        <end position="261"/>
    </location>
</feature>
<dbReference type="CDD" id="cd11386">
    <property type="entry name" value="MCP_signal"/>
    <property type="match status" value="1"/>
</dbReference>
<dbReference type="PANTHER" id="PTHR32089:SF120">
    <property type="entry name" value="METHYL-ACCEPTING CHEMOTAXIS PROTEIN TLPQ"/>
    <property type="match status" value="1"/>
</dbReference>